<dbReference type="InterPro" id="IPR001073">
    <property type="entry name" value="C1q_dom"/>
</dbReference>
<evidence type="ECO:0000259" key="6">
    <source>
        <dbReference type="PROSITE" id="PS50871"/>
    </source>
</evidence>
<accession>A0A6Q2YZ45</accession>
<dbReference type="PANTHER" id="PTHR22923">
    <property type="entry name" value="CEREBELLIN-RELATED"/>
    <property type="match status" value="1"/>
</dbReference>
<evidence type="ECO:0000313" key="8">
    <source>
        <dbReference type="Proteomes" id="UP000265140"/>
    </source>
</evidence>
<feature type="chain" id="PRO_5027568694" description="C1q domain-containing protein" evidence="5">
    <location>
        <begin position="20"/>
        <end position="320"/>
    </location>
</feature>
<feature type="coiled-coil region" evidence="4">
    <location>
        <begin position="62"/>
        <end position="96"/>
    </location>
</feature>
<dbReference type="AlphaFoldDB" id="A0A6Q2YZ45"/>
<dbReference type="Proteomes" id="UP000265140">
    <property type="component" value="Chromosome 12"/>
</dbReference>
<keyword evidence="3 5" id="KW-0732">Signal</keyword>
<dbReference type="GeneTree" id="ENSGT00940000163520"/>
<dbReference type="SUPFAM" id="SSF49842">
    <property type="entry name" value="TNF-like"/>
    <property type="match status" value="1"/>
</dbReference>
<reference evidence="7" key="2">
    <citation type="submission" date="2020-02" db="EMBL/GenBank/DDBJ databases">
        <title>Esox lucius (northern pike) genome, fEsoLuc1, primary haplotype.</title>
        <authorList>
            <person name="Myers G."/>
            <person name="Karagic N."/>
            <person name="Meyer A."/>
            <person name="Pippel M."/>
            <person name="Reichard M."/>
            <person name="Winkler S."/>
            <person name="Tracey A."/>
            <person name="Sims Y."/>
            <person name="Howe K."/>
            <person name="Rhie A."/>
            <person name="Formenti G."/>
            <person name="Durbin R."/>
            <person name="Fedrigo O."/>
            <person name="Jarvis E.D."/>
        </authorList>
    </citation>
    <scope>NUCLEOTIDE SEQUENCE [LARGE SCALE GENOMIC DNA]</scope>
</reference>
<proteinExistence type="predicted"/>
<name>A0A6Q2YZ45_ESOLU</name>
<dbReference type="PROSITE" id="PS50871">
    <property type="entry name" value="C1Q"/>
    <property type="match status" value="1"/>
</dbReference>
<reference evidence="7" key="3">
    <citation type="submission" date="2025-08" db="UniProtKB">
        <authorList>
            <consortium name="Ensembl"/>
        </authorList>
    </citation>
    <scope>IDENTIFICATION</scope>
</reference>
<dbReference type="PANTHER" id="PTHR22923:SF102">
    <property type="entry name" value="CEREBELLIN 13-RELATED"/>
    <property type="match status" value="1"/>
</dbReference>
<dbReference type="GO" id="GO:0005576">
    <property type="term" value="C:extracellular region"/>
    <property type="evidence" value="ECO:0007669"/>
    <property type="project" value="UniProtKB-SubCell"/>
</dbReference>
<evidence type="ECO:0000256" key="3">
    <source>
        <dbReference type="ARBA" id="ARBA00022729"/>
    </source>
</evidence>
<reference evidence="8" key="1">
    <citation type="journal article" date="2014" name="PLoS ONE">
        <title>The genome and linkage map of the northern pike (Esox lucius): conserved synteny revealed between the salmonid sister group and the Neoteleostei.</title>
        <authorList>
            <person name="Rondeau E.B."/>
            <person name="Minkley D.R."/>
            <person name="Leong J.S."/>
            <person name="Messmer A.M."/>
            <person name="Jantzen J.R."/>
            <person name="von Schalburg K.R."/>
            <person name="Lemon C."/>
            <person name="Bird N.H."/>
            <person name="Koop B.F."/>
        </authorList>
    </citation>
    <scope>NUCLEOTIDE SEQUENCE</scope>
</reference>
<sequence>MRAAITQLVVLFCLSGTGAQGEIGGGIESLIQSKGTETEDTTHKVMRRQTTSSSTPDVWTELKEVRDMVGELRVELRSMEARLKDKEKEVEVLKKENAGIDVIKSFKVNLRVRASRVRASRVRVSRVSRVRISRVSRVSRVGASRVSRVRVSRISREELERVIFVLILCPLVFTGQTKVAFSAGLTTTGTGYIGPYNTETTLTYDNVITNIGTGYDPATGIFTAPIKGVYYFRFTAFERRKSQWMALNMYHNDKIVLHNSEMNDKGNHMSLSNALFLNLEKGDTVYLNLPKGCGIHCSAANESTFSGFLLFPMSAPGNKQ</sequence>
<dbReference type="Gene3D" id="2.60.120.40">
    <property type="match status" value="1"/>
</dbReference>
<evidence type="ECO:0000256" key="2">
    <source>
        <dbReference type="ARBA" id="ARBA00022525"/>
    </source>
</evidence>
<feature type="signal peptide" evidence="5">
    <location>
        <begin position="1"/>
        <end position="19"/>
    </location>
</feature>
<keyword evidence="8" id="KW-1185">Reference proteome</keyword>
<dbReference type="Pfam" id="PF00386">
    <property type="entry name" value="C1q"/>
    <property type="match status" value="1"/>
</dbReference>
<dbReference type="InterPro" id="IPR050822">
    <property type="entry name" value="Cerebellin_Synaptic_Org"/>
</dbReference>
<organism evidence="7 8">
    <name type="scientific">Esox lucius</name>
    <name type="common">Northern pike</name>
    <dbReference type="NCBI Taxonomy" id="8010"/>
    <lineage>
        <taxon>Eukaryota</taxon>
        <taxon>Metazoa</taxon>
        <taxon>Chordata</taxon>
        <taxon>Craniata</taxon>
        <taxon>Vertebrata</taxon>
        <taxon>Euteleostomi</taxon>
        <taxon>Actinopterygii</taxon>
        <taxon>Neopterygii</taxon>
        <taxon>Teleostei</taxon>
        <taxon>Protacanthopterygii</taxon>
        <taxon>Esociformes</taxon>
        <taxon>Esocidae</taxon>
        <taxon>Esox</taxon>
    </lineage>
</organism>
<evidence type="ECO:0000256" key="5">
    <source>
        <dbReference type="SAM" id="SignalP"/>
    </source>
</evidence>
<dbReference type="Bgee" id="ENSELUG00000024835">
    <property type="expression patterns" value="Expressed in liver and 3 other cell types or tissues"/>
</dbReference>
<evidence type="ECO:0000256" key="4">
    <source>
        <dbReference type="SAM" id="Coils"/>
    </source>
</evidence>
<reference evidence="7" key="4">
    <citation type="submission" date="2025-09" db="UniProtKB">
        <authorList>
            <consortium name="Ensembl"/>
        </authorList>
    </citation>
    <scope>IDENTIFICATION</scope>
</reference>
<evidence type="ECO:0000256" key="1">
    <source>
        <dbReference type="ARBA" id="ARBA00004613"/>
    </source>
</evidence>
<dbReference type="InterPro" id="IPR008983">
    <property type="entry name" value="Tumour_necrosis_fac-like_dom"/>
</dbReference>
<dbReference type="PRINTS" id="PR00007">
    <property type="entry name" value="COMPLEMNTC1Q"/>
</dbReference>
<protein>
    <recommendedName>
        <fullName evidence="6">C1q domain-containing protein</fullName>
    </recommendedName>
</protein>
<evidence type="ECO:0000313" key="7">
    <source>
        <dbReference type="Ensembl" id="ENSELUP00000070762.1"/>
    </source>
</evidence>
<comment type="subcellular location">
    <subcellularLocation>
        <location evidence="1">Secreted</location>
    </subcellularLocation>
</comment>
<feature type="domain" description="C1q" evidence="6">
    <location>
        <begin position="174"/>
        <end position="316"/>
    </location>
</feature>
<dbReference type="InParanoid" id="A0A6Q2YZ45"/>
<dbReference type="Ensembl" id="ENSELUT00000056405.2">
    <property type="protein sequence ID" value="ENSELUP00000070762.1"/>
    <property type="gene ID" value="ENSELUG00000024835.2"/>
</dbReference>
<keyword evidence="4" id="KW-0175">Coiled coil</keyword>
<keyword evidence="2" id="KW-0964">Secreted</keyword>
<dbReference type="SMART" id="SM00110">
    <property type="entry name" value="C1Q"/>
    <property type="match status" value="1"/>
</dbReference>